<dbReference type="Gene3D" id="2.30.38.10">
    <property type="entry name" value="Luciferase, Domain 3"/>
    <property type="match status" value="3"/>
</dbReference>
<protein>
    <submittedName>
        <fullName evidence="7">Amino acid adenylation domain-containing protein</fullName>
    </submittedName>
</protein>
<evidence type="ECO:0000256" key="3">
    <source>
        <dbReference type="ARBA" id="ARBA00022450"/>
    </source>
</evidence>
<dbReference type="OrthoDB" id="9761989at2"/>
<dbReference type="PROSITE" id="PS00012">
    <property type="entry name" value="PHOSPHOPANTETHEINE"/>
    <property type="match status" value="3"/>
</dbReference>
<dbReference type="FunFam" id="2.30.38.10:FF:000001">
    <property type="entry name" value="Non-ribosomal peptide synthetase PvdI"/>
    <property type="match status" value="1"/>
</dbReference>
<dbReference type="EMBL" id="VHSG01000032">
    <property type="protein sequence ID" value="TQV68007.1"/>
    <property type="molecule type" value="Genomic_DNA"/>
</dbReference>
<sequence length="3469" mass="390417">MNTHKPQIEDIYSLSPIQQGMLYHSSLMPSGGLYVGQFVFELNGRVNSQAFREAWSRISERHAVFRTFFTNVDTEKPVQVVLKKADFPWQEKDWRSMSSAEHYSRLEELLSEDKKQGFNIKQAPLMRLYLIRLEQLKYWFVWSRHHAIFDGWSGPIIYRELLGQYKAVLDKVSFSPQMNRNYKDYIRWLSRQDQKKCESYWKQYLTGFDTPTSLLKDSHGKQHGQNEDRSKKIRSHVSGRIGEALDAIVRSERITLNVLMQGVWAIVLGSYSRENDVVFGKVVSGRPSDLEGVESMVGPFINTVPLRVHIDPLANLLSWLRALHASQIDQIQYQSTPLADISMWSEISGGASLFYSIFVFENYPVDTALGDSVDGAFRMSLVKAYEKTHYPLALVVSRKDDIVVDFVYDASLFSKETIARLSRCFGKLLEQTAKNPNRPLSELPLVGQEERDLVVYDWNNTQRAYPTNHCVHDLFRKQSSKVPDAIAVRWGKRQFSYRELDEKSNQLANCLVERNAGPEAKIGLLIERSYEMIIGLLGILKAGAAYVPIDPTHPKSRINFVINDSDLSLLVTERAISIDKSDGWKIPYLCSDNNWSVVSGYPIEPPTVEMDPLNLAYVIYTSGSTGKPKGVGVCHRSLMKLCAWHQQEFSVTGSSKTTQLANIGFDAMVWEIWPYLLLGSEVCIVDQPIVLEPDTLIKKIESENITHSFLTTALAERLLARDWKKNTSLRYMFTGGDVLNYIPAKNTGYTLINNYGPTEATVISTSGVVHPGDKGPPSIGRPISNTTVYVLDELLNPVPIGFVGELYISGDGLARAYVNRADLTAESFLPNPFSKTGGERLYKTGDLVRYRDDGEIEFNGRIDFQVKVRGFRIELGEIERVLLDQCGIFEAVVLPASIEGDKKGTFLTAYIVADESIVNKNILRNRLQEELPSYMVPSFFLFMPRLPLNRNGKVDRKCLPNPTDSSFSSNVVVEPKTKGEKLLVDICAEILAVSVKDVSVKDNFFDLGGHSLLAARLVNRLREAINYEMNIADILSGKTIEDLACLLNMSEAKPSLTEETQHPIARVKRGEHPPLSFAQQRLWFLNQLEEGRSVHYNIPLSIRLKGILNISALSLAFNSIVKRHEVLRTTFENIDGEAKQVISTTMNLDIEVIHIEERNVESYINNYCQHVFDLSKSPLIKVVLLSLSLKENLLLLNMHHIISDGWSMSVIYRELSCLYSSYCQSKKPSLDELKIQYADFSVWQKKWLKDGLLDRQAEYWKEQLKGLPPLLDLPTDKSRPSIQSNVGSSCKCVVSRELTSRLKELSNQSEVTLFMTLLAVFNLLLARYSGKEDIFVGSPIANRQRPELENLIGFFSNTLVLRNKVDLNSSFRQLLQVVKKTAIAAYENQDIPFENLVEILNPERSLSYSPLFQILFVLQNAEQESLSLTGIDVVLEDSKTKISKFDLTFALTEKNGSIHGKLQYNVDIFSEETVQRILNHYIYLLEKVIENPESLLFSIPLLDGKEFSCVVNDWNSTDVSSFIDLDVCSLFEVQATKASDVIAIVDGEKRLTYGALNYKSNILADRLNRKGVVTGVKVGVLAERSVEFMVSILGIFKAGGVYIPIDPGYPKDRIDYMLEQAGVSILLRDRCYSGDVEHDSYNTIWLEEIRDYSIESEMPLEKVHIKKSLSDLAYIIYTSGSTGRPKAITMPHLALTNLIQWQNKNSSCTVGSRTLQFSSLSFDVSVQEVFSTFCSGGTLVLTQEETRRDPFSTWELISSMRVNRLFMPFIALQQLAEAFPLSKESRASSSVREIITAGEQLQITPNIRTLFTVLEDCKLFNQYGPSETHVATALELKGDPNTWEYLPTIGRPISNIKTYILDKYLNPVPIGVYGELYIAGNGLANGYLGQDSLTKERFIECTFTDDMNSQRRRLYKTGDLVRYRSDGSIEYKGRTDNQVKVRGFRVEPSEIEHVLIEEESIQEVVVIDHQQGESLRSTILVAYVVPEEGREVDKLELRDKLKCGLPEYMVPSIFVTVEALPLTPSGKIDRSSLPPPNEEDFCRVEHAVARTEVERELSRIWANVLKLPVEKIGIDENFFDIGGHSLLAARVASHIRKIFSVEVPIRTLFAATTIRELGAVVEGSMIASPLLDRDEYPLISLERGASSPLSFSQQRLWFLYQLQGDGQTQYNLSWALRLTGVLDVSALEEAFNSLIKRHESLRTTFHDIDGEPAQVVSKYLEVNIPVISICEKDSSSHIRSNTASNFNLSNGPLIKLTLLLLSEDDHILLVNMHHIISDGWSISVLNHDLSALYKSYKERKKAVLEPLSIQYADFAIWQKKWLQKNVLDEQVKYWKKQLQGAPALLEMPTDRPRPATQTYSGESYRFEIEAGLLQEVRELSKKSSTTIFMTLFAGFNILLAKYSGQRDICVGTTVANRQRPELEGLIGFFVNTLVLRTLLDDEEHVTDLLAKTKEVALSAYAHQDLPFESLMEILNPTRSLSHSPLFQVMFSLQNTERNSLVLPEADVSPVFGGVYSAKFDLSMSLVEKGDSIMGILQYNVALFDKATVQKFVEYYKNILKGMTNSPHKKLSSISLLSEKDKRHIIEDLSKTTVYSPDDRCIHQLIQRRAGKSPDSVALIYDDRILTYDELNVASNQLANYLLKKGVGPESKVGIFIERSFDMIIGILGVAKAGAAYVPIEVDYPKQRIEYVIEDSSVYLLITQENLCDILPVNIRTPRLCIDRDWPIIAEEPISAPDIFVSPDNLLYVIYTSGSTGKPKGVMITHASLSAHIAWKERVFGFNSEDVVLHKTPIGFDVSVWEWSVPLVVGSKLLIAKSGGHRDPEYLIDLVAEQQVTAFQVVPSLLNELIAEASRDQIKSLRYLFCGGEELPPAVLHKFKKLHSSAVLYNFYGPTEATIDSTYWACDLSRPLSVVPIGRPVDNGNIYILDKQLNPLPNNVVGEIYVGGSIVGRGYGNRPGLTAMNFIPNPYSDTAGNRLYRSGDLGRYLSDGNIEYIGRIDHQVKIRGFRIELGEIENVLREIGGVDEVAVSALALRKDRSDENIVAYLVVDSSSEVSSSSLKKHLLASLPDYMIPSKFVFLDRLPLTPNGKVDREALPKPDQSSGVAKVKPRNEIELKLTNIVEDLLEYDVHSIYENFFDMGGHSLLALRLLAIVKKEFGRELPLSTFFNDPTIAYLSSRLQENNSSLKVWRPIVAIQPVGTRLPLFCIHAAGGSALSYRDLAKCLKKYDQPVYGLQARGLLEGQSPYASIEEAAKNYISAIKSVQKEGPYHLLGWSAGGTIAFEIAQQMLVSENDVAFIGLLDTMIRTSSLSCEIKHLNKITLLFHILLGDLTVDPPSHIIDDTVSLDEESQVAYVIRHLNDSGIETYFTVGEMVRRLQVLSMSSHFVDHYKPKSYKGELNFFRASELSDLSKKFDINSLGSYDWKPYANTVNEYKVPGHHAALMFPPNVEPLAAIIMNAISKSGVDG</sequence>
<evidence type="ECO:0000313" key="8">
    <source>
        <dbReference type="Proteomes" id="UP000319732"/>
    </source>
</evidence>
<dbReference type="GO" id="GO:0031177">
    <property type="term" value="F:phosphopantetheine binding"/>
    <property type="evidence" value="ECO:0007669"/>
    <property type="project" value="InterPro"/>
</dbReference>
<dbReference type="Pfam" id="PF13193">
    <property type="entry name" value="AMP-binding_C"/>
    <property type="match status" value="3"/>
</dbReference>
<feature type="domain" description="Carrier" evidence="6">
    <location>
        <begin position="974"/>
        <end position="1051"/>
    </location>
</feature>
<dbReference type="InterPro" id="IPR001031">
    <property type="entry name" value="Thioesterase"/>
</dbReference>
<dbReference type="Gene3D" id="3.40.50.1820">
    <property type="entry name" value="alpha/beta hydrolase"/>
    <property type="match status" value="1"/>
</dbReference>
<dbReference type="InterPro" id="IPR001242">
    <property type="entry name" value="Condensation_dom"/>
</dbReference>
<dbReference type="Gene3D" id="3.30.300.30">
    <property type="match status" value="3"/>
</dbReference>
<evidence type="ECO:0000256" key="1">
    <source>
        <dbReference type="ARBA" id="ARBA00001957"/>
    </source>
</evidence>
<dbReference type="InterPro" id="IPR029058">
    <property type="entry name" value="AB_hydrolase_fold"/>
</dbReference>
<proteinExistence type="inferred from homology"/>
<dbReference type="InterPro" id="IPR000873">
    <property type="entry name" value="AMP-dep_synth/lig_dom"/>
</dbReference>
<organism evidence="7 8">
    <name type="scientific">Exilibacterium tricleocarpae</name>
    <dbReference type="NCBI Taxonomy" id="2591008"/>
    <lineage>
        <taxon>Bacteria</taxon>
        <taxon>Pseudomonadati</taxon>
        <taxon>Pseudomonadota</taxon>
        <taxon>Gammaproteobacteria</taxon>
        <taxon>Cellvibrionales</taxon>
        <taxon>Cellvibrionaceae</taxon>
        <taxon>Exilibacterium</taxon>
    </lineage>
</organism>
<dbReference type="CDD" id="cd05930">
    <property type="entry name" value="A_NRPS"/>
    <property type="match status" value="2"/>
</dbReference>
<reference evidence="7 8" key="1">
    <citation type="submission" date="2019-06" db="EMBL/GenBank/DDBJ databases">
        <title>Whole genome sequence for Cellvibrionaceae sp. R142.</title>
        <authorList>
            <person name="Wang G."/>
        </authorList>
    </citation>
    <scope>NUCLEOTIDE SEQUENCE [LARGE SCALE GENOMIC DNA]</scope>
    <source>
        <strain evidence="7 8">R142</strain>
    </source>
</reference>
<gene>
    <name evidence="7" type="ORF">FKG94_24545</name>
</gene>
<dbReference type="Gene3D" id="3.30.559.30">
    <property type="entry name" value="Nonribosomal peptide synthetase, condensation domain"/>
    <property type="match status" value="3"/>
</dbReference>
<dbReference type="Pfam" id="PF00550">
    <property type="entry name" value="PP-binding"/>
    <property type="match status" value="3"/>
</dbReference>
<keyword evidence="8" id="KW-1185">Reference proteome</keyword>
<dbReference type="InterPro" id="IPR025110">
    <property type="entry name" value="AMP-bd_C"/>
</dbReference>
<evidence type="ECO:0000256" key="5">
    <source>
        <dbReference type="ARBA" id="ARBA00022598"/>
    </source>
</evidence>
<dbReference type="SUPFAM" id="SSF56801">
    <property type="entry name" value="Acetyl-CoA synthetase-like"/>
    <property type="match status" value="3"/>
</dbReference>
<dbReference type="FunFam" id="3.40.50.12780:FF:000012">
    <property type="entry name" value="Non-ribosomal peptide synthetase"/>
    <property type="match status" value="2"/>
</dbReference>
<dbReference type="PANTHER" id="PTHR45527">
    <property type="entry name" value="NONRIBOSOMAL PEPTIDE SYNTHETASE"/>
    <property type="match status" value="1"/>
</dbReference>
<comment type="similarity">
    <text evidence="2">Belongs to the ATP-dependent AMP-binding enzyme family.</text>
</comment>
<dbReference type="NCBIfam" id="NF003417">
    <property type="entry name" value="PRK04813.1"/>
    <property type="match status" value="3"/>
</dbReference>
<dbReference type="Gene3D" id="3.30.559.10">
    <property type="entry name" value="Chloramphenicol acetyltransferase-like domain"/>
    <property type="match status" value="3"/>
</dbReference>
<keyword evidence="4" id="KW-0597">Phosphoprotein</keyword>
<dbReference type="FunFam" id="3.30.300.30:FF:000010">
    <property type="entry name" value="Enterobactin synthetase component F"/>
    <property type="match status" value="1"/>
</dbReference>
<comment type="cofactor">
    <cofactor evidence="1">
        <name>pantetheine 4'-phosphate</name>
        <dbReference type="ChEBI" id="CHEBI:47942"/>
    </cofactor>
</comment>
<dbReference type="InterPro" id="IPR036736">
    <property type="entry name" value="ACP-like_sf"/>
</dbReference>
<dbReference type="PROSITE" id="PS00455">
    <property type="entry name" value="AMP_BINDING"/>
    <property type="match status" value="3"/>
</dbReference>
<dbReference type="GO" id="GO:0016874">
    <property type="term" value="F:ligase activity"/>
    <property type="evidence" value="ECO:0007669"/>
    <property type="project" value="UniProtKB-KW"/>
</dbReference>
<dbReference type="FunFam" id="3.40.50.980:FF:000002">
    <property type="entry name" value="Enterobactin synthetase component F"/>
    <property type="match status" value="1"/>
</dbReference>
<dbReference type="SMART" id="SM00823">
    <property type="entry name" value="PKS_PP"/>
    <property type="match status" value="3"/>
</dbReference>
<dbReference type="SUPFAM" id="SSF47336">
    <property type="entry name" value="ACP-like"/>
    <property type="match status" value="3"/>
</dbReference>
<dbReference type="PROSITE" id="PS50075">
    <property type="entry name" value="CARRIER"/>
    <property type="match status" value="3"/>
</dbReference>
<dbReference type="InterPro" id="IPR010071">
    <property type="entry name" value="AA_adenyl_dom"/>
</dbReference>
<dbReference type="InterPro" id="IPR045851">
    <property type="entry name" value="AMP-bd_C_sf"/>
</dbReference>
<dbReference type="FunFam" id="3.40.50.980:FF:000001">
    <property type="entry name" value="Non-ribosomal peptide synthetase"/>
    <property type="match status" value="3"/>
</dbReference>
<evidence type="ECO:0000259" key="6">
    <source>
        <dbReference type="PROSITE" id="PS50075"/>
    </source>
</evidence>
<feature type="domain" description="Carrier" evidence="6">
    <location>
        <begin position="2048"/>
        <end position="2125"/>
    </location>
</feature>
<dbReference type="InterPro" id="IPR006162">
    <property type="entry name" value="Ppantetheine_attach_site"/>
</dbReference>
<dbReference type="InterPro" id="IPR009081">
    <property type="entry name" value="PP-bd_ACP"/>
</dbReference>
<dbReference type="Proteomes" id="UP000319732">
    <property type="component" value="Unassembled WGS sequence"/>
</dbReference>
<evidence type="ECO:0000313" key="7">
    <source>
        <dbReference type="EMBL" id="TQV68007.1"/>
    </source>
</evidence>
<dbReference type="GO" id="GO:0005737">
    <property type="term" value="C:cytoplasm"/>
    <property type="evidence" value="ECO:0007669"/>
    <property type="project" value="TreeGrafter"/>
</dbReference>
<dbReference type="SUPFAM" id="SSF53474">
    <property type="entry name" value="alpha/beta-Hydrolases"/>
    <property type="match status" value="1"/>
</dbReference>
<accession>A0A545SST4</accession>
<dbReference type="Gene3D" id="1.10.1200.10">
    <property type="entry name" value="ACP-like"/>
    <property type="match status" value="2"/>
</dbReference>
<dbReference type="InterPro" id="IPR023213">
    <property type="entry name" value="CAT-like_dom_sf"/>
</dbReference>
<dbReference type="Pfam" id="PF00501">
    <property type="entry name" value="AMP-binding"/>
    <property type="match status" value="3"/>
</dbReference>
<dbReference type="FunFam" id="1.10.1200.10:FF:000005">
    <property type="entry name" value="Nonribosomal peptide synthetase 1"/>
    <property type="match status" value="1"/>
</dbReference>
<evidence type="ECO:0000256" key="2">
    <source>
        <dbReference type="ARBA" id="ARBA00006432"/>
    </source>
</evidence>
<evidence type="ECO:0000256" key="4">
    <source>
        <dbReference type="ARBA" id="ARBA00022553"/>
    </source>
</evidence>
<comment type="caution">
    <text evidence="7">The sequence shown here is derived from an EMBL/GenBank/DDBJ whole genome shotgun (WGS) entry which is preliminary data.</text>
</comment>
<dbReference type="Pfam" id="PF00975">
    <property type="entry name" value="Thioesterase"/>
    <property type="match status" value="1"/>
</dbReference>
<keyword evidence="3" id="KW-0596">Phosphopantetheine</keyword>
<dbReference type="InterPro" id="IPR020806">
    <property type="entry name" value="PKS_PP-bd"/>
</dbReference>
<dbReference type="PANTHER" id="PTHR45527:SF1">
    <property type="entry name" value="FATTY ACID SYNTHASE"/>
    <property type="match status" value="1"/>
</dbReference>
<dbReference type="InterPro" id="IPR020845">
    <property type="entry name" value="AMP-binding_CS"/>
</dbReference>
<dbReference type="CDD" id="cd19531">
    <property type="entry name" value="LCL_NRPS-like"/>
    <property type="match status" value="2"/>
</dbReference>
<dbReference type="GO" id="GO:0043041">
    <property type="term" value="P:amino acid activation for nonribosomal peptide biosynthetic process"/>
    <property type="evidence" value="ECO:0007669"/>
    <property type="project" value="TreeGrafter"/>
</dbReference>
<dbReference type="RefSeq" id="WP_142929601.1">
    <property type="nucleotide sequence ID" value="NZ_ML660108.1"/>
</dbReference>
<dbReference type="NCBIfam" id="TIGR01733">
    <property type="entry name" value="AA-adenyl-dom"/>
    <property type="match status" value="3"/>
</dbReference>
<dbReference type="CDD" id="cd19543">
    <property type="entry name" value="DCL_NRPS"/>
    <property type="match status" value="1"/>
</dbReference>
<dbReference type="Pfam" id="PF00668">
    <property type="entry name" value="Condensation"/>
    <property type="match status" value="3"/>
</dbReference>
<dbReference type="SUPFAM" id="SSF52777">
    <property type="entry name" value="CoA-dependent acyltransferases"/>
    <property type="match status" value="6"/>
</dbReference>
<dbReference type="Gene3D" id="3.40.50.980">
    <property type="match status" value="6"/>
</dbReference>
<feature type="domain" description="Carrier" evidence="6">
    <location>
        <begin position="3110"/>
        <end position="3185"/>
    </location>
</feature>
<dbReference type="GO" id="GO:0044550">
    <property type="term" value="P:secondary metabolite biosynthetic process"/>
    <property type="evidence" value="ECO:0007669"/>
    <property type="project" value="UniProtKB-ARBA"/>
</dbReference>
<keyword evidence="5" id="KW-0436">Ligase</keyword>
<dbReference type="FunFam" id="3.30.559.30:FF:000001">
    <property type="entry name" value="Non-ribosomal peptide synthetase"/>
    <property type="match status" value="1"/>
</dbReference>
<name>A0A545SST4_9GAMM</name>